<dbReference type="InterPro" id="IPR036688">
    <property type="entry name" value="MoeA_C_domain_IV_sf"/>
</dbReference>
<dbReference type="InterPro" id="IPR005110">
    <property type="entry name" value="MoeA_linker/N"/>
</dbReference>
<evidence type="ECO:0000256" key="5">
    <source>
        <dbReference type="ARBA" id="ARBA00047317"/>
    </source>
</evidence>
<keyword evidence="6" id="KW-0808">Transferase</keyword>
<gene>
    <name evidence="8" type="ORF">GCM10023307_29580</name>
</gene>
<dbReference type="InterPro" id="IPR036425">
    <property type="entry name" value="MoaB/Mog-like_dom_sf"/>
</dbReference>
<dbReference type="InterPro" id="IPR001453">
    <property type="entry name" value="MoaB/Mog_dom"/>
</dbReference>
<feature type="domain" description="MoaB/Mog" evidence="7">
    <location>
        <begin position="188"/>
        <end position="336"/>
    </location>
</feature>
<keyword evidence="6" id="KW-0479">Metal-binding</keyword>
<dbReference type="InterPro" id="IPR036135">
    <property type="entry name" value="MoeA_linker/N_sf"/>
</dbReference>
<keyword evidence="4 6" id="KW-0501">Molybdenum cofactor biosynthesis</keyword>
<dbReference type="NCBIfam" id="NF045515">
    <property type="entry name" value="Glp_gephyrin"/>
    <property type="match status" value="1"/>
</dbReference>
<comment type="function">
    <text evidence="1 6">Catalyzes the insertion of molybdate into adenylated molybdopterin with the concomitant release of AMP.</text>
</comment>
<dbReference type="SUPFAM" id="SSF63882">
    <property type="entry name" value="MoeA N-terminal region -like"/>
    <property type="match status" value="1"/>
</dbReference>
<dbReference type="Pfam" id="PF03453">
    <property type="entry name" value="MoeA_N"/>
    <property type="match status" value="1"/>
</dbReference>
<sequence length="420" mass="44751">MNFPTRIGFDEAQTIVARVAAGRRLPAERVALAKAHGRVLAQALDAEIDQPGFDNSAMDGFALRHADLQPPGLDPAGETTLRLVGEQFAGTALDLRIGPGECARITTGAPLPAGADTVVMKENTSLDGDRVRILSAPKPGQHVRRAGEDVRVGDALLTAGQRLTPSRIALAAGQGMDRIEVVRRPTVAVFTTGDELVEPGLPLRPGELYDSNRELLMGLLRADGLEPVAWPRLPDEPEAVASALRHAGHAFDVVLTCGGVSAGEKDHLPALLQAEGRVHFWKVRMKPGMPLLLAESHSALEGGAGGLGEALFLCLPGNPVSVLATYLTLGRALLDGLQGRAEPRPRLRARLRTGWRKTHERLEFLRGLLSCDEDGQLWVEPNPADGSHRMRAAADSDALIVLGEGERTLEAGGVVDVLAY</sequence>
<dbReference type="Pfam" id="PF03454">
    <property type="entry name" value="MoeA_C"/>
    <property type="match status" value="1"/>
</dbReference>
<keyword evidence="6" id="KW-0460">Magnesium</keyword>
<comment type="pathway">
    <text evidence="2 6">Cofactor biosynthesis; molybdopterin biosynthesis.</text>
</comment>
<name>A0ABP9BWC7_9GAMM</name>
<evidence type="ECO:0000313" key="9">
    <source>
        <dbReference type="Proteomes" id="UP001499959"/>
    </source>
</evidence>
<comment type="cofactor">
    <cofactor evidence="6">
        <name>Mg(2+)</name>
        <dbReference type="ChEBI" id="CHEBI:18420"/>
    </cofactor>
</comment>
<dbReference type="InterPro" id="IPR038987">
    <property type="entry name" value="MoeA-like"/>
</dbReference>
<comment type="similarity">
    <text evidence="3 6">Belongs to the MoeA family.</text>
</comment>
<dbReference type="PANTHER" id="PTHR10192">
    <property type="entry name" value="MOLYBDOPTERIN BIOSYNTHESIS PROTEIN"/>
    <property type="match status" value="1"/>
</dbReference>
<keyword evidence="6" id="KW-0500">Molybdenum</keyword>
<dbReference type="Gene3D" id="2.170.190.11">
    <property type="entry name" value="Molybdopterin biosynthesis moea protein, domain 3"/>
    <property type="match status" value="1"/>
</dbReference>
<dbReference type="Gene3D" id="2.40.340.10">
    <property type="entry name" value="MoeA, C-terminal, domain IV"/>
    <property type="match status" value="1"/>
</dbReference>
<dbReference type="EC" id="2.10.1.1" evidence="6"/>
<evidence type="ECO:0000256" key="3">
    <source>
        <dbReference type="ARBA" id="ARBA00010763"/>
    </source>
</evidence>
<keyword evidence="9" id="KW-1185">Reference proteome</keyword>
<dbReference type="SUPFAM" id="SSF63867">
    <property type="entry name" value="MoeA C-terminal domain-like"/>
    <property type="match status" value="1"/>
</dbReference>
<evidence type="ECO:0000259" key="7">
    <source>
        <dbReference type="SMART" id="SM00852"/>
    </source>
</evidence>
<dbReference type="CDD" id="cd00887">
    <property type="entry name" value="MoeA"/>
    <property type="match status" value="1"/>
</dbReference>
<comment type="caution">
    <text evidence="8">The sequence shown here is derived from an EMBL/GenBank/DDBJ whole genome shotgun (WGS) entry which is preliminary data.</text>
</comment>
<dbReference type="PANTHER" id="PTHR10192:SF5">
    <property type="entry name" value="GEPHYRIN"/>
    <property type="match status" value="1"/>
</dbReference>
<proteinExistence type="inferred from homology"/>
<dbReference type="SMART" id="SM00852">
    <property type="entry name" value="MoCF_biosynth"/>
    <property type="match status" value="1"/>
</dbReference>
<dbReference type="InterPro" id="IPR005111">
    <property type="entry name" value="MoeA_C_domain_IV"/>
</dbReference>
<dbReference type="SUPFAM" id="SSF53218">
    <property type="entry name" value="Molybdenum cofactor biosynthesis proteins"/>
    <property type="match status" value="1"/>
</dbReference>
<evidence type="ECO:0000313" key="8">
    <source>
        <dbReference type="EMBL" id="GAA4801107.1"/>
    </source>
</evidence>
<evidence type="ECO:0000256" key="6">
    <source>
        <dbReference type="RuleBase" id="RU365090"/>
    </source>
</evidence>
<dbReference type="RefSeq" id="WP_345304113.1">
    <property type="nucleotide sequence ID" value="NZ_BAABJE010000015.1"/>
</dbReference>
<dbReference type="EMBL" id="BAABJE010000015">
    <property type="protein sequence ID" value="GAA4801107.1"/>
    <property type="molecule type" value="Genomic_DNA"/>
</dbReference>
<dbReference type="Proteomes" id="UP001499959">
    <property type="component" value="Unassembled WGS sequence"/>
</dbReference>
<protein>
    <recommendedName>
        <fullName evidence="6">Molybdopterin molybdenumtransferase</fullName>
        <ecNumber evidence="6">2.10.1.1</ecNumber>
    </recommendedName>
</protein>
<accession>A0ABP9BWC7</accession>
<evidence type="ECO:0000256" key="2">
    <source>
        <dbReference type="ARBA" id="ARBA00005046"/>
    </source>
</evidence>
<reference evidence="9" key="1">
    <citation type="journal article" date="2019" name="Int. J. Syst. Evol. Microbiol.">
        <title>The Global Catalogue of Microorganisms (GCM) 10K type strain sequencing project: providing services to taxonomists for standard genome sequencing and annotation.</title>
        <authorList>
            <consortium name="The Broad Institute Genomics Platform"/>
            <consortium name="The Broad Institute Genome Sequencing Center for Infectious Disease"/>
            <person name="Wu L."/>
            <person name="Ma J."/>
        </authorList>
    </citation>
    <scope>NUCLEOTIDE SEQUENCE [LARGE SCALE GENOMIC DNA]</scope>
    <source>
        <strain evidence="9">JCM 18204</strain>
    </source>
</reference>
<dbReference type="Pfam" id="PF00994">
    <property type="entry name" value="MoCF_biosynth"/>
    <property type="match status" value="1"/>
</dbReference>
<comment type="catalytic activity">
    <reaction evidence="5">
        <text>adenylyl-molybdopterin + molybdate = Mo-molybdopterin + AMP + H(+)</text>
        <dbReference type="Rhea" id="RHEA:35047"/>
        <dbReference type="ChEBI" id="CHEBI:15378"/>
        <dbReference type="ChEBI" id="CHEBI:36264"/>
        <dbReference type="ChEBI" id="CHEBI:62727"/>
        <dbReference type="ChEBI" id="CHEBI:71302"/>
        <dbReference type="ChEBI" id="CHEBI:456215"/>
        <dbReference type="EC" id="2.10.1.1"/>
    </reaction>
</comment>
<dbReference type="Gene3D" id="3.40.980.10">
    <property type="entry name" value="MoaB/Mog-like domain"/>
    <property type="match status" value="1"/>
</dbReference>
<dbReference type="Gene3D" id="3.90.105.10">
    <property type="entry name" value="Molybdopterin biosynthesis moea protein, domain 2"/>
    <property type="match status" value="1"/>
</dbReference>
<evidence type="ECO:0000256" key="4">
    <source>
        <dbReference type="ARBA" id="ARBA00023150"/>
    </source>
</evidence>
<organism evidence="8 9">
    <name type="scientific">Lysobacter hankyongensis</name>
    <dbReference type="NCBI Taxonomy" id="1176535"/>
    <lineage>
        <taxon>Bacteria</taxon>
        <taxon>Pseudomonadati</taxon>
        <taxon>Pseudomonadota</taxon>
        <taxon>Gammaproteobacteria</taxon>
        <taxon>Lysobacterales</taxon>
        <taxon>Lysobacteraceae</taxon>
        <taxon>Lysobacter</taxon>
    </lineage>
</organism>
<evidence type="ECO:0000256" key="1">
    <source>
        <dbReference type="ARBA" id="ARBA00002901"/>
    </source>
</evidence>